<name>A0AAE3LMG2_9BACT</name>
<comment type="caution">
    <text evidence="2">The sequence shown here is derived from an EMBL/GenBank/DDBJ whole genome shotgun (WGS) entry which is preliminary data.</text>
</comment>
<accession>A0AAE3LMG2</accession>
<gene>
    <name evidence="2" type="ORF">OD355_04815</name>
</gene>
<evidence type="ECO:0000313" key="3">
    <source>
        <dbReference type="Proteomes" id="UP001209317"/>
    </source>
</evidence>
<protein>
    <submittedName>
        <fullName evidence="2">Uncharacterized protein</fullName>
    </submittedName>
</protein>
<keyword evidence="3" id="KW-1185">Reference proteome</keyword>
<evidence type="ECO:0000256" key="1">
    <source>
        <dbReference type="SAM" id="Phobius"/>
    </source>
</evidence>
<dbReference type="EMBL" id="JAOTPL010000004">
    <property type="protein sequence ID" value="MCU7693836.1"/>
    <property type="molecule type" value="Genomic_DNA"/>
</dbReference>
<feature type="transmembrane region" description="Helical" evidence="1">
    <location>
        <begin position="47"/>
        <end position="64"/>
    </location>
</feature>
<dbReference type="RefSeq" id="WP_263037322.1">
    <property type="nucleotide sequence ID" value="NZ_JAOTPL010000004.1"/>
</dbReference>
<proteinExistence type="predicted"/>
<organism evidence="2 3">
    <name type="scientific">Haoranjiania flava</name>
    <dbReference type="NCBI Taxonomy" id="1856322"/>
    <lineage>
        <taxon>Bacteria</taxon>
        <taxon>Pseudomonadati</taxon>
        <taxon>Bacteroidota</taxon>
        <taxon>Chitinophagia</taxon>
        <taxon>Chitinophagales</taxon>
        <taxon>Chitinophagaceae</taxon>
        <taxon>Haoranjiania</taxon>
    </lineage>
</organism>
<reference evidence="2" key="1">
    <citation type="submission" date="2022-10" db="EMBL/GenBank/DDBJ databases">
        <authorList>
            <person name="Kim H.S."/>
            <person name="Kim J.-S."/>
            <person name="Suh M.K."/>
            <person name="Eom M.K."/>
            <person name="Lee J.-S."/>
        </authorList>
    </citation>
    <scope>NUCLEOTIDE SEQUENCE</scope>
    <source>
        <strain evidence="2">LIP-5</strain>
    </source>
</reference>
<feature type="transmembrane region" description="Helical" evidence="1">
    <location>
        <begin position="71"/>
        <end position="88"/>
    </location>
</feature>
<feature type="transmembrane region" description="Helical" evidence="1">
    <location>
        <begin position="108"/>
        <end position="125"/>
    </location>
</feature>
<dbReference type="AlphaFoldDB" id="A0AAE3LMG2"/>
<keyword evidence="1" id="KW-0812">Transmembrane</keyword>
<keyword evidence="1" id="KW-0472">Membrane</keyword>
<dbReference type="Proteomes" id="UP001209317">
    <property type="component" value="Unassembled WGS sequence"/>
</dbReference>
<evidence type="ECO:0000313" key="2">
    <source>
        <dbReference type="EMBL" id="MCU7693836.1"/>
    </source>
</evidence>
<sequence length="134" mass="16103">MKRITFLLLLQLLFSIISGFLIAQMSFIGKIGIKFFYQEYGVFRSWWKTALLLFGIQLILILLQHFLKKNWLSWALMAVAILGLVFTFNDFNNTFSYRLLKEKFHVGFYLFWLSWILHTVYFLLYNKNARILNK</sequence>
<keyword evidence="1" id="KW-1133">Transmembrane helix</keyword>